<dbReference type="Gene3D" id="1.20.58.520">
    <property type="entry name" value="Amidohydrolase"/>
    <property type="match status" value="1"/>
</dbReference>
<dbReference type="AlphaFoldDB" id="A0A5C6TYV0"/>
<dbReference type="Gene3D" id="3.30.110.90">
    <property type="entry name" value="Amidohydrolase"/>
    <property type="match status" value="1"/>
</dbReference>
<proteinExistence type="inferred from homology"/>
<dbReference type="Gene3D" id="3.40.50.10910">
    <property type="entry name" value="Amidohydrolase"/>
    <property type="match status" value="1"/>
</dbReference>
<dbReference type="InterPro" id="IPR011659">
    <property type="entry name" value="WD40"/>
</dbReference>
<dbReference type="SUPFAM" id="SSF69304">
    <property type="entry name" value="Tricorn protease N-terminal domain"/>
    <property type="match status" value="1"/>
</dbReference>
<evidence type="ECO:0000256" key="2">
    <source>
        <dbReference type="SAM" id="MobiDB-lite"/>
    </source>
</evidence>
<comment type="caution">
    <text evidence="5">The sequence shown here is derived from an EMBL/GenBank/DDBJ whole genome shotgun (WGS) entry which is preliminary data.</text>
</comment>
<dbReference type="OrthoDB" id="9758793at2"/>
<dbReference type="Gene3D" id="2.30.40.10">
    <property type="entry name" value="Urease, subunit C, domain 1"/>
    <property type="match status" value="1"/>
</dbReference>
<dbReference type="Pfam" id="PF01979">
    <property type="entry name" value="Amidohydro_1"/>
    <property type="match status" value="1"/>
</dbReference>
<dbReference type="Proteomes" id="UP000321249">
    <property type="component" value="Unassembled WGS sequence"/>
</dbReference>
<dbReference type="RefSeq" id="WP_147044386.1">
    <property type="nucleotide sequence ID" value="NZ_BAABIR010000003.1"/>
</dbReference>
<comment type="similarity">
    <text evidence="1">Belongs to the TolB family.</text>
</comment>
<dbReference type="EMBL" id="VOQQ01000001">
    <property type="protein sequence ID" value="TXC64971.1"/>
    <property type="molecule type" value="Genomic_DNA"/>
</dbReference>
<dbReference type="InterPro" id="IPR006680">
    <property type="entry name" value="Amidohydro-rel"/>
</dbReference>
<dbReference type="InterPro" id="IPR011042">
    <property type="entry name" value="6-blade_b-propeller_TolB-like"/>
</dbReference>
<gene>
    <name evidence="5" type="ORF">FRZ32_08055</name>
</gene>
<dbReference type="SUPFAM" id="SSF82171">
    <property type="entry name" value="DPP6 N-terminal domain-like"/>
    <property type="match status" value="1"/>
</dbReference>
<dbReference type="InterPro" id="IPR032466">
    <property type="entry name" value="Metal_Hydrolase"/>
</dbReference>
<sequence>MLKGLAALSILLASTSALAAPARPGANAPTWDVNAPPGQRLREVRLDVREGTWMNVDVSPDGRSIAFDLLGDLYIMPIDGGTPRRLTSGLAFDMQPRFSPDGRQIAYTSDRGGGDNIWVMNVDGSGAHQITHESFRLLNAPTWSPDGRFIAARKHFTTGRSLGTGEIWLYDASGRGDGIALVERPNQRYQKELGEPTFSHDGRFIYFSRNTTPGDIFEYAQDSNQEVFAIERYDMATGERTQVAGGPGGAVRPQPSPDGQWLAYVHRTGGHSHLYVKNLQSGEERQVYADLDQDLQETWAVHGVYPDMGWTPDSRTIVFWAGGRIRRVNIDGSGVAEIPFHVADTRVVIDPPRPSIEVAPDTFQTRMPRFASVSPDGSRVVFETLGRLYIRDLAGNGAPRLLTPRDSDFQLWPSWSRDGSRIVFVSWNDERLGEIRSIAADGGDMRTLSQHPGHYRHPRFSPDGATIVYELTGGQGLTSNRWSEDTGIFRMPATGGAATKITGDGSNPQFGAASDRIFLETREGGKDKLISVDLLGGNRRTHAQGEMVTEFEVSPDGRTLAYRQNYNVFVTPFFDGAATVELGENTGQLPVARATGDGGMYPAWYAGGRSLAWSEGPTLFTGDVAAMLAPGGSYAAPRTGTSLAISVTADRPTGTVALTGARIVTMASDDGGVIENGTIVIEGNRIRAVGPAGSVAIPAGAQRIDVTGKTIIPGMIDGHAHGPQGEDDLVPQQNWSAMSHLAMGITTVHDPSSTASEIFPAAEMQRAGLILAPRTFSSAEIIYGARAPDRYARIDSYEDALSHIRRLQAEGAHSVKNYNQPRRDQRQQITSAARALNILVVPEGGSLFQLDVTHIQDGNSTLEHNFPQRVYYEDLLSLWSQTRVANNPTLVVSYGGLAGDPYWTAASPMWNHPLLSRHTPPQVLAGRVRGVTAPDDQYADPYSARMSHELYQRGVLIAIGGHGQQPGMSDHWDLWSHVRGGTSPLEALRHATIDPARIYGFSDIGSLEPGKLADLVILNDNPLENIRNSDHIDKVMLNGRLYEAATLNEVVTGNRRRQSYFWEGPNGSGTGPAPASADGED</sequence>
<keyword evidence="3" id="KW-0732">Signal</keyword>
<protein>
    <submittedName>
        <fullName evidence="5">Amidohydrolase family protein</fullName>
    </submittedName>
</protein>
<dbReference type="PANTHER" id="PTHR36842:SF1">
    <property type="entry name" value="PROTEIN TOLB"/>
    <property type="match status" value="1"/>
</dbReference>
<dbReference type="PANTHER" id="PTHR36842">
    <property type="entry name" value="PROTEIN TOLB HOMOLOG"/>
    <property type="match status" value="1"/>
</dbReference>
<feature type="signal peptide" evidence="3">
    <location>
        <begin position="1"/>
        <end position="19"/>
    </location>
</feature>
<feature type="chain" id="PRO_5022799533" evidence="3">
    <location>
        <begin position="20"/>
        <end position="1081"/>
    </location>
</feature>
<dbReference type="SUPFAM" id="SSF51338">
    <property type="entry name" value="Composite domain of metallo-dependent hydrolases"/>
    <property type="match status" value="1"/>
</dbReference>
<dbReference type="InterPro" id="IPR011059">
    <property type="entry name" value="Metal-dep_hydrolase_composite"/>
</dbReference>
<evidence type="ECO:0000259" key="4">
    <source>
        <dbReference type="Pfam" id="PF01979"/>
    </source>
</evidence>
<evidence type="ECO:0000256" key="1">
    <source>
        <dbReference type="ARBA" id="ARBA00009820"/>
    </source>
</evidence>
<accession>A0A5C6TYV0</accession>
<dbReference type="GO" id="GO:0016810">
    <property type="term" value="F:hydrolase activity, acting on carbon-nitrogen (but not peptide) bonds"/>
    <property type="evidence" value="ECO:0007669"/>
    <property type="project" value="InterPro"/>
</dbReference>
<evidence type="ECO:0000313" key="6">
    <source>
        <dbReference type="Proteomes" id="UP000321249"/>
    </source>
</evidence>
<feature type="region of interest" description="Disordered" evidence="2">
    <location>
        <begin position="1060"/>
        <end position="1081"/>
    </location>
</feature>
<dbReference type="SUPFAM" id="SSF51556">
    <property type="entry name" value="Metallo-dependent hydrolases"/>
    <property type="match status" value="1"/>
</dbReference>
<keyword evidence="6" id="KW-1185">Reference proteome</keyword>
<dbReference type="Pfam" id="PF26549">
    <property type="entry name" value="Tricorn_N"/>
    <property type="match status" value="1"/>
</dbReference>
<evidence type="ECO:0000256" key="3">
    <source>
        <dbReference type="SAM" id="SignalP"/>
    </source>
</evidence>
<organism evidence="5 6">
    <name type="scientific">Allosphingosinicella ginsenosidimutans</name>
    <dbReference type="NCBI Taxonomy" id="1176539"/>
    <lineage>
        <taxon>Bacteria</taxon>
        <taxon>Pseudomonadati</taxon>
        <taxon>Pseudomonadota</taxon>
        <taxon>Alphaproteobacteria</taxon>
        <taxon>Sphingomonadales</taxon>
        <taxon>Sphingomonadaceae</taxon>
        <taxon>Allosphingosinicella</taxon>
    </lineage>
</organism>
<evidence type="ECO:0000313" key="5">
    <source>
        <dbReference type="EMBL" id="TXC64971.1"/>
    </source>
</evidence>
<feature type="domain" description="Amidohydrolase-related" evidence="4">
    <location>
        <begin position="977"/>
        <end position="1041"/>
    </location>
</feature>
<reference evidence="5 6" key="1">
    <citation type="journal article" date="2015" name="J. Microbiol.">
        <title>Sphingosinicella ginsenosidimutans sp. nov., with ginsenoside converting activity.</title>
        <authorList>
            <person name="Kim J.K."/>
            <person name="Kang M.S."/>
            <person name="Park S.C."/>
            <person name="Kim K.M."/>
            <person name="Choi K."/>
            <person name="Yoon M.H."/>
            <person name="Im W.T."/>
        </authorList>
    </citation>
    <scope>NUCLEOTIDE SEQUENCE [LARGE SCALE GENOMIC DNA]</scope>
    <source>
        <strain evidence="5 6">BS-11</strain>
    </source>
</reference>
<keyword evidence="5" id="KW-0378">Hydrolase</keyword>
<name>A0A5C6TYV0_9SPHN</name>
<dbReference type="Gene3D" id="2.120.10.30">
    <property type="entry name" value="TolB, C-terminal domain"/>
    <property type="match status" value="3"/>
</dbReference>
<dbReference type="Pfam" id="PF07676">
    <property type="entry name" value="PD40"/>
    <property type="match status" value="3"/>
</dbReference>